<dbReference type="PANTHER" id="PTHR34655">
    <property type="entry name" value="CONSERVED WITHIN P. AEROPHILUM"/>
    <property type="match status" value="1"/>
</dbReference>
<protein>
    <submittedName>
        <fullName evidence="1">DsrE/DsrF/DrsH-like family protein</fullName>
    </submittedName>
</protein>
<dbReference type="InterPro" id="IPR027396">
    <property type="entry name" value="DsrEFH-like"/>
</dbReference>
<accession>A0ABS9KBW9</accession>
<proteinExistence type="predicted"/>
<dbReference type="EMBL" id="JAKLWS010000006">
    <property type="protein sequence ID" value="MCG2588331.1"/>
    <property type="molecule type" value="Genomic_DNA"/>
</dbReference>
<dbReference type="PANTHER" id="PTHR34655:SF2">
    <property type="entry name" value="PEROXIREDOXIN FAMILY PROTEIN"/>
    <property type="match status" value="1"/>
</dbReference>
<dbReference type="SUPFAM" id="SSF75169">
    <property type="entry name" value="DsrEFH-like"/>
    <property type="match status" value="1"/>
</dbReference>
<evidence type="ECO:0000313" key="2">
    <source>
        <dbReference type="Proteomes" id="UP001165366"/>
    </source>
</evidence>
<dbReference type="InterPro" id="IPR032836">
    <property type="entry name" value="DsrE2-like"/>
</dbReference>
<gene>
    <name evidence="1" type="ORF">L6773_07140</name>
</gene>
<comment type="caution">
    <text evidence="1">The sequence shown here is derived from an EMBL/GenBank/DDBJ whole genome shotgun (WGS) entry which is preliminary data.</text>
</comment>
<dbReference type="Proteomes" id="UP001165366">
    <property type="component" value="Unassembled WGS sequence"/>
</dbReference>
<dbReference type="RefSeq" id="WP_237853173.1">
    <property type="nucleotide sequence ID" value="NZ_JAKLWS010000006.1"/>
</dbReference>
<reference evidence="1" key="1">
    <citation type="submission" date="2022-01" db="EMBL/GenBank/DDBJ databases">
        <authorList>
            <person name="Wang Y."/>
        </authorList>
    </citation>
    <scope>NUCLEOTIDE SEQUENCE</scope>
    <source>
        <strain evidence="1">WB101</strain>
    </source>
</reference>
<name>A0ABS9KBW9_9BACT</name>
<dbReference type="Gene3D" id="3.40.1260.10">
    <property type="entry name" value="DsrEFH-like"/>
    <property type="match status" value="1"/>
</dbReference>
<evidence type="ECO:0000313" key="1">
    <source>
        <dbReference type="EMBL" id="MCG2588331.1"/>
    </source>
</evidence>
<dbReference type="Pfam" id="PF13686">
    <property type="entry name" value="DrsE_2"/>
    <property type="match status" value="1"/>
</dbReference>
<keyword evidence="2" id="KW-1185">Reference proteome</keyword>
<organism evidence="1 2">
    <name type="scientific">Rhodohalobacter sulfatireducens</name>
    <dbReference type="NCBI Taxonomy" id="2911366"/>
    <lineage>
        <taxon>Bacteria</taxon>
        <taxon>Pseudomonadati</taxon>
        <taxon>Balneolota</taxon>
        <taxon>Balneolia</taxon>
        <taxon>Balneolales</taxon>
        <taxon>Balneolaceae</taxon>
        <taxon>Rhodohalobacter</taxon>
    </lineage>
</organism>
<reference evidence="1" key="2">
    <citation type="submission" date="2024-05" db="EMBL/GenBank/DDBJ databases">
        <title>Rhodohalobacter halophilus gen. nov., sp. nov., a moderately halophilic member of the family Balneolaceae.</title>
        <authorList>
            <person name="Xia J."/>
        </authorList>
    </citation>
    <scope>NUCLEOTIDE SEQUENCE</scope>
    <source>
        <strain evidence="1">WB101</strain>
    </source>
</reference>
<sequence length="173" mass="19053">MTQFVTKEKTKGLDEIKSSKEPIKKVSLIISKGSLDGVYPGLIMGNGARMEGIEATLFFTFFGLEAIINDKMDNLKVPTVGNPAMHIPTMLGGLPGMSSFATKKMKEEMENLDIPPVREFIEMIHDTGAEIYACKATVDMFHLDESDFCEQVDGIITVGEFYEKSAGAEIIFT</sequence>